<reference evidence="3" key="1">
    <citation type="submission" date="2011-11" db="EMBL/GenBank/DDBJ databases">
        <title>Complete sequence of Paenibacillus terrae HPL-003.</title>
        <authorList>
            <person name="Shin S.H."/>
            <person name="Kim S."/>
            <person name="Kim J.Y."/>
        </authorList>
    </citation>
    <scope>NUCLEOTIDE SEQUENCE [LARGE SCALE GENOMIC DNA]</scope>
    <source>
        <strain evidence="3">HPL-003</strain>
    </source>
</reference>
<dbReference type="RefSeq" id="WP_014278514.1">
    <property type="nucleotide sequence ID" value="NC_016641.1"/>
</dbReference>
<dbReference type="STRING" id="985665.HPL003_04980"/>
<evidence type="ECO:0000313" key="2">
    <source>
        <dbReference type="EMBL" id="AET57763.1"/>
    </source>
</evidence>
<dbReference type="EMBL" id="CP003107">
    <property type="protein sequence ID" value="AET57763.1"/>
    <property type="molecule type" value="Genomic_DNA"/>
</dbReference>
<reference evidence="2 3" key="3">
    <citation type="journal article" date="2012" name="J. Bacteriol.">
        <title>Genome Sequence of Paenibacillus terrae HPL-003, a Xylanase-Producing Bacterium Isolated from Soil Found in Forest Residue.</title>
        <authorList>
            <person name="Shin S.H."/>
            <person name="Kim S."/>
            <person name="Kim J.Y."/>
            <person name="Song H.Y."/>
            <person name="Cho S.J."/>
            <person name="Kim D.R."/>
            <person name="Lee K.I."/>
            <person name="Lim H.K."/>
            <person name="Park N.J."/>
            <person name="Hwang I.T."/>
            <person name="Yang K.S."/>
        </authorList>
    </citation>
    <scope>NUCLEOTIDE SEQUENCE [LARGE SCALE GENOMIC DNA]</scope>
    <source>
        <strain evidence="2 3">HPL-003</strain>
    </source>
</reference>
<protein>
    <submittedName>
        <fullName evidence="2">Copper amine oxidase</fullName>
    </submittedName>
</protein>
<dbReference type="Proteomes" id="UP000005876">
    <property type="component" value="Chromosome"/>
</dbReference>
<name>G7VWU4_PAETH</name>
<evidence type="ECO:0000256" key="1">
    <source>
        <dbReference type="SAM" id="SignalP"/>
    </source>
</evidence>
<organism evidence="2 3">
    <name type="scientific">Paenibacillus terrae (strain HPL-003)</name>
    <dbReference type="NCBI Taxonomy" id="985665"/>
    <lineage>
        <taxon>Bacteria</taxon>
        <taxon>Bacillati</taxon>
        <taxon>Bacillota</taxon>
        <taxon>Bacilli</taxon>
        <taxon>Bacillales</taxon>
        <taxon>Paenibacillaceae</taxon>
        <taxon>Paenibacillus</taxon>
    </lineage>
</organism>
<dbReference type="eggNOG" id="ENOG5033M2Q">
    <property type="taxonomic scope" value="Bacteria"/>
</dbReference>
<evidence type="ECO:0000313" key="3">
    <source>
        <dbReference type="Proteomes" id="UP000005876"/>
    </source>
</evidence>
<dbReference type="KEGG" id="pta:HPL003_04980"/>
<feature type="signal peptide" evidence="1">
    <location>
        <begin position="1"/>
        <end position="22"/>
    </location>
</feature>
<keyword evidence="1" id="KW-0732">Signal</keyword>
<feature type="chain" id="PRO_5003504723" evidence="1">
    <location>
        <begin position="23"/>
        <end position="241"/>
    </location>
</feature>
<gene>
    <name evidence="2" type="ordered locus">HPL003_04980</name>
</gene>
<dbReference type="OrthoDB" id="2658167at2"/>
<reference key="2">
    <citation type="submission" date="2011-11" db="EMBL/GenBank/DDBJ databases">
        <authorList>
            <person name="Shin S.H."/>
            <person name="Kim S."/>
            <person name="Kim J.Y."/>
        </authorList>
    </citation>
    <scope>NUCLEOTIDE SEQUENCE</scope>
    <source>
        <strain>HPL-003</strain>
    </source>
</reference>
<proteinExistence type="predicted"/>
<dbReference type="HOGENOM" id="CLU_1150954_0_0_9"/>
<sequence>MFKLLIVILLSMLLSSSGIISGHPSPDPAPEPIQSRPLAVAPEDSSVKLYVEEPSQGLFRTATLEIGQQRRTFVWSGSADIATAPQLYYKDANGDGVREAVVILTRASGTGVELQELHIVNAQTMEEYAVESAADAVSQRVHSSVELRDHNQRVHIAVTIDGITHTLNPKASAFYDDPAHFTNHLDFSSVIMYDAEQPPLRATVSGSVSPTEFVGDLELKYVYEHGRFRVGPIEFAASSPF</sequence>
<dbReference type="AlphaFoldDB" id="G7VWU4"/>
<accession>G7VWU4</accession>